<evidence type="ECO:0000259" key="5">
    <source>
        <dbReference type="PROSITE" id="PS50042"/>
    </source>
</evidence>
<evidence type="ECO:0000256" key="1">
    <source>
        <dbReference type="ARBA" id="ARBA00023015"/>
    </source>
</evidence>
<evidence type="ECO:0000313" key="7">
    <source>
        <dbReference type="EMBL" id="MDR6242227.1"/>
    </source>
</evidence>
<evidence type="ECO:0000256" key="2">
    <source>
        <dbReference type="ARBA" id="ARBA00023125"/>
    </source>
</evidence>
<name>A0ABU1IUB1_9BACL</name>
<dbReference type="CDD" id="cd00038">
    <property type="entry name" value="CAP_ED"/>
    <property type="match status" value="1"/>
</dbReference>
<proteinExistence type="predicted"/>
<dbReference type="InterPro" id="IPR012318">
    <property type="entry name" value="HTH_CRP"/>
</dbReference>
<dbReference type="InterPro" id="IPR036390">
    <property type="entry name" value="WH_DNA-bd_sf"/>
</dbReference>
<dbReference type="InterPro" id="IPR050397">
    <property type="entry name" value="Env_Response_Regulators"/>
</dbReference>
<feature type="domain" description="Cyclic nucleotide-binding" evidence="5">
    <location>
        <begin position="34"/>
        <end position="109"/>
    </location>
</feature>
<keyword evidence="4" id="KW-0804">Transcription</keyword>
<keyword evidence="3" id="KW-0010">Activator</keyword>
<dbReference type="PROSITE" id="PS50042">
    <property type="entry name" value="CNMP_BINDING_3"/>
    <property type="match status" value="1"/>
</dbReference>
<dbReference type="InterPro" id="IPR014710">
    <property type="entry name" value="RmlC-like_jellyroll"/>
</dbReference>
<keyword evidence="1" id="KW-0805">Transcription regulation</keyword>
<keyword evidence="2" id="KW-0238">DNA-binding</keyword>
<organism evidence="7 8">
    <name type="scientific">Paenibacillus hunanensis</name>
    <dbReference type="NCBI Taxonomy" id="539262"/>
    <lineage>
        <taxon>Bacteria</taxon>
        <taxon>Bacillati</taxon>
        <taxon>Bacillota</taxon>
        <taxon>Bacilli</taxon>
        <taxon>Bacillales</taxon>
        <taxon>Paenibacillaceae</taxon>
        <taxon>Paenibacillus</taxon>
    </lineage>
</organism>
<dbReference type="InterPro" id="IPR036388">
    <property type="entry name" value="WH-like_DNA-bd_sf"/>
</dbReference>
<dbReference type="PROSITE" id="PS51063">
    <property type="entry name" value="HTH_CRP_2"/>
    <property type="match status" value="1"/>
</dbReference>
<dbReference type="PANTHER" id="PTHR24567">
    <property type="entry name" value="CRP FAMILY TRANSCRIPTIONAL REGULATORY PROTEIN"/>
    <property type="match status" value="1"/>
</dbReference>
<sequence length="233" mass="26870">MQEIQDQKQLQAYLQQYRIEDVFHEPLLPHLGLYRFEPGEVLCAQGERSEILYVLVKGTTKTSLTSPEGKTLVLSFKTPPEMIGDIEYVERVELMNTVEAVTPVEVLGIRYQWLYQYGQDHAPFLRFILNIITYKFRVKSESMSFNLMYPVEIRLASYLLSVTTSEHNMLLTGDPADYNLTDIANLIGTSYRHLNRVISQFSEDGLLERTRGKLVILNREGLEKLTGAREIVF</sequence>
<gene>
    <name evidence="7" type="ORF">JOC58_000111</name>
</gene>
<dbReference type="Pfam" id="PF13545">
    <property type="entry name" value="HTH_Crp_2"/>
    <property type="match status" value="1"/>
</dbReference>
<dbReference type="SUPFAM" id="SSF46785">
    <property type="entry name" value="Winged helix' DNA-binding domain"/>
    <property type="match status" value="1"/>
</dbReference>
<dbReference type="RefSeq" id="WP_188774709.1">
    <property type="nucleotide sequence ID" value="NZ_BMMB01000003.1"/>
</dbReference>
<accession>A0ABU1IUB1</accession>
<evidence type="ECO:0000256" key="4">
    <source>
        <dbReference type="ARBA" id="ARBA00023163"/>
    </source>
</evidence>
<protein>
    <submittedName>
        <fullName evidence="7">CRP-like cAMP-binding protein</fullName>
    </submittedName>
</protein>
<dbReference type="InterPro" id="IPR018490">
    <property type="entry name" value="cNMP-bd_dom_sf"/>
</dbReference>
<dbReference type="InterPro" id="IPR000595">
    <property type="entry name" value="cNMP-bd_dom"/>
</dbReference>
<dbReference type="Proteomes" id="UP001185028">
    <property type="component" value="Unassembled WGS sequence"/>
</dbReference>
<keyword evidence="8" id="KW-1185">Reference proteome</keyword>
<dbReference type="EMBL" id="JAVDQH010000001">
    <property type="protein sequence ID" value="MDR6242227.1"/>
    <property type="molecule type" value="Genomic_DNA"/>
</dbReference>
<reference evidence="7 8" key="1">
    <citation type="submission" date="2023-07" db="EMBL/GenBank/DDBJ databases">
        <title>Genomic Encyclopedia of Type Strains, Phase IV (KMG-IV): sequencing the most valuable type-strain genomes for metagenomic binning, comparative biology and taxonomic classification.</title>
        <authorList>
            <person name="Goeker M."/>
        </authorList>
    </citation>
    <scope>NUCLEOTIDE SEQUENCE [LARGE SCALE GENOMIC DNA]</scope>
    <source>
        <strain evidence="7 8">DSM 22170</strain>
    </source>
</reference>
<dbReference type="Gene3D" id="2.60.120.10">
    <property type="entry name" value="Jelly Rolls"/>
    <property type="match status" value="1"/>
</dbReference>
<evidence type="ECO:0000256" key="3">
    <source>
        <dbReference type="ARBA" id="ARBA00023159"/>
    </source>
</evidence>
<dbReference type="Gene3D" id="1.10.10.10">
    <property type="entry name" value="Winged helix-like DNA-binding domain superfamily/Winged helix DNA-binding domain"/>
    <property type="match status" value="1"/>
</dbReference>
<evidence type="ECO:0000259" key="6">
    <source>
        <dbReference type="PROSITE" id="PS51063"/>
    </source>
</evidence>
<dbReference type="SUPFAM" id="SSF51206">
    <property type="entry name" value="cAMP-binding domain-like"/>
    <property type="match status" value="1"/>
</dbReference>
<dbReference type="Pfam" id="PF00027">
    <property type="entry name" value="cNMP_binding"/>
    <property type="match status" value="1"/>
</dbReference>
<feature type="domain" description="HTH crp-type" evidence="6">
    <location>
        <begin position="149"/>
        <end position="220"/>
    </location>
</feature>
<comment type="caution">
    <text evidence="7">The sequence shown here is derived from an EMBL/GenBank/DDBJ whole genome shotgun (WGS) entry which is preliminary data.</text>
</comment>
<dbReference type="PANTHER" id="PTHR24567:SF26">
    <property type="entry name" value="REGULATORY PROTEIN YEIL"/>
    <property type="match status" value="1"/>
</dbReference>
<evidence type="ECO:0000313" key="8">
    <source>
        <dbReference type="Proteomes" id="UP001185028"/>
    </source>
</evidence>